<dbReference type="EMBL" id="MU004181">
    <property type="protein sequence ID" value="KAF2502701.1"/>
    <property type="molecule type" value="Genomic_DNA"/>
</dbReference>
<accession>A0A6A6RDQ6</accession>
<evidence type="ECO:0000313" key="1">
    <source>
        <dbReference type="EMBL" id="KAF2502701.1"/>
    </source>
</evidence>
<protein>
    <submittedName>
        <fullName evidence="1">Uncharacterized protein</fullName>
    </submittedName>
</protein>
<sequence length="342" mass="38423">MNPKAEISVISPHSNAPQNIVPNPPTSPDALSIVHDFEASIVDCYREGPEGREKVTFVRRSASVFDVLYGLGPSALMDSVTPKTLATTSTPRAFRWIHLPTVNLEWIEDLMYKIQFPVEQAVLDNVWKSYQLRGSTPHSYSFDPLCQILPNRSNASSGEDSNKIILVQMPFLSYETSESLLRMTRAIRTLQGPEWAPIRPEISQHERLAKAYMSASNPGRRWSDPPLRIQRTLDQFFDPTEEDTEYKDQDQLIMRASAQKDYPMATLAVVDQMVLWTDGISVISSFPQRLQQGDFDTFSFINASLTQGLPCKSAHDLAALITAGCTDLLNSFRICNISDHVI</sequence>
<organism evidence="1 2">
    <name type="scientific">Lophium mytilinum</name>
    <dbReference type="NCBI Taxonomy" id="390894"/>
    <lineage>
        <taxon>Eukaryota</taxon>
        <taxon>Fungi</taxon>
        <taxon>Dikarya</taxon>
        <taxon>Ascomycota</taxon>
        <taxon>Pezizomycotina</taxon>
        <taxon>Dothideomycetes</taxon>
        <taxon>Pleosporomycetidae</taxon>
        <taxon>Mytilinidiales</taxon>
        <taxon>Mytilinidiaceae</taxon>
        <taxon>Lophium</taxon>
    </lineage>
</organism>
<keyword evidence="2" id="KW-1185">Reference proteome</keyword>
<proteinExistence type="predicted"/>
<dbReference type="OrthoDB" id="341259at2759"/>
<evidence type="ECO:0000313" key="2">
    <source>
        <dbReference type="Proteomes" id="UP000799750"/>
    </source>
</evidence>
<name>A0A6A6RDQ6_9PEZI</name>
<reference evidence="1" key="1">
    <citation type="journal article" date="2020" name="Stud. Mycol.">
        <title>101 Dothideomycetes genomes: a test case for predicting lifestyles and emergence of pathogens.</title>
        <authorList>
            <person name="Haridas S."/>
            <person name="Albert R."/>
            <person name="Binder M."/>
            <person name="Bloem J."/>
            <person name="Labutti K."/>
            <person name="Salamov A."/>
            <person name="Andreopoulos B."/>
            <person name="Baker S."/>
            <person name="Barry K."/>
            <person name="Bills G."/>
            <person name="Bluhm B."/>
            <person name="Cannon C."/>
            <person name="Castanera R."/>
            <person name="Culley D."/>
            <person name="Daum C."/>
            <person name="Ezra D."/>
            <person name="Gonzalez J."/>
            <person name="Henrissat B."/>
            <person name="Kuo A."/>
            <person name="Liang C."/>
            <person name="Lipzen A."/>
            <person name="Lutzoni F."/>
            <person name="Magnuson J."/>
            <person name="Mondo S."/>
            <person name="Nolan M."/>
            <person name="Ohm R."/>
            <person name="Pangilinan J."/>
            <person name="Park H.-J."/>
            <person name="Ramirez L."/>
            <person name="Alfaro M."/>
            <person name="Sun H."/>
            <person name="Tritt A."/>
            <person name="Yoshinaga Y."/>
            <person name="Zwiers L.-H."/>
            <person name="Turgeon B."/>
            <person name="Goodwin S."/>
            <person name="Spatafora J."/>
            <person name="Crous P."/>
            <person name="Grigoriev I."/>
        </authorList>
    </citation>
    <scope>NUCLEOTIDE SEQUENCE</scope>
    <source>
        <strain evidence="1">CBS 269.34</strain>
    </source>
</reference>
<dbReference type="Proteomes" id="UP000799750">
    <property type="component" value="Unassembled WGS sequence"/>
</dbReference>
<gene>
    <name evidence="1" type="ORF">BU16DRAFT_612319</name>
</gene>
<dbReference type="AlphaFoldDB" id="A0A6A6RDQ6"/>